<name>W9VJT4_9GAMM</name>
<dbReference type="EMBL" id="AONC01000012">
    <property type="protein sequence ID" value="EXJ16317.1"/>
    <property type="molecule type" value="Genomic_DNA"/>
</dbReference>
<dbReference type="AlphaFoldDB" id="W9VJT4"/>
<keyword evidence="2" id="KW-1185">Reference proteome</keyword>
<dbReference type="RefSeq" id="WP_043749916.1">
    <property type="nucleotide sequence ID" value="NZ_AONC01000012.1"/>
</dbReference>
<gene>
    <name evidence="1" type="ORF">D779_0251</name>
</gene>
<evidence type="ECO:0000313" key="1">
    <source>
        <dbReference type="EMBL" id="EXJ16317.1"/>
    </source>
</evidence>
<sequence>MLLDTYQEQERFWLKNLFGATSNPGMQAFRGEFVVLEGELKAAAGKRTPPRALIKQAVLLANADKLLMVAGSFESVDELPEFISRFKGDLDPECVPVFYIDNLAESCQIEVEGNRYVLIQYRDGVVWNELSESYYIDKHDLKGLSGEDKVVTLFEAGKSYKPNFPVKTLDEVLATKTDAKREAWGAV</sequence>
<dbReference type="STRING" id="1249627.D779_0251"/>
<reference evidence="1 2" key="1">
    <citation type="submission" date="2012-11" db="EMBL/GenBank/DDBJ databases">
        <title>Genome assembly of Thiorhodococcus sp. AK35.</title>
        <authorList>
            <person name="Nupur N."/>
            <person name="Khatri I."/>
            <person name="Subramanian S."/>
            <person name="Pinnaka A."/>
        </authorList>
    </citation>
    <scope>NUCLEOTIDE SEQUENCE [LARGE SCALE GENOMIC DNA]</scope>
    <source>
        <strain evidence="1 2">AK35</strain>
    </source>
</reference>
<comment type="caution">
    <text evidence="1">The sequence shown here is derived from an EMBL/GenBank/DDBJ whole genome shotgun (WGS) entry which is preliminary data.</text>
</comment>
<protein>
    <submittedName>
        <fullName evidence="1">Uncharacterized protein</fullName>
    </submittedName>
</protein>
<dbReference type="OrthoDB" id="8479070at2"/>
<dbReference type="Proteomes" id="UP000019460">
    <property type="component" value="Unassembled WGS sequence"/>
</dbReference>
<proteinExistence type="predicted"/>
<accession>W9VJT4</accession>
<evidence type="ECO:0000313" key="2">
    <source>
        <dbReference type="Proteomes" id="UP000019460"/>
    </source>
</evidence>
<dbReference type="eggNOG" id="ENOG502ZV1D">
    <property type="taxonomic scope" value="Bacteria"/>
</dbReference>
<organism evidence="1 2">
    <name type="scientific">Imhoffiella purpurea</name>
    <dbReference type="NCBI Taxonomy" id="1249627"/>
    <lineage>
        <taxon>Bacteria</taxon>
        <taxon>Pseudomonadati</taxon>
        <taxon>Pseudomonadota</taxon>
        <taxon>Gammaproteobacteria</taxon>
        <taxon>Chromatiales</taxon>
        <taxon>Chromatiaceae</taxon>
        <taxon>Imhoffiella</taxon>
    </lineage>
</organism>